<evidence type="ECO:0000313" key="3">
    <source>
        <dbReference type="Proteomes" id="UP000032336"/>
    </source>
</evidence>
<proteinExistence type="predicted"/>
<dbReference type="Pfam" id="PF14016">
    <property type="entry name" value="DUF4232"/>
    <property type="match status" value="1"/>
</dbReference>
<gene>
    <name evidence="2" type="ORF">FEAC_09000</name>
</gene>
<dbReference type="InterPro" id="IPR025326">
    <property type="entry name" value="DUF4232"/>
</dbReference>
<feature type="domain" description="DUF4232" evidence="1">
    <location>
        <begin position="187"/>
        <end position="251"/>
    </location>
</feature>
<name>A0A0D8FWI2_9ACTN</name>
<dbReference type="AlphaFoldDB" id="A0A0D8FWI2"/>
<organism evidence="2 3">
    <name type="scientific">Ferrimicrobium acidiphilum DSM 19497</name>
    <dbReference type="NCBI Taxonomy" id="1121877"/>
    <lineage>
        <taxon>Bacteria</taxon>
        <taxon>Bacillati</taxon>
        <taxon>Actinomycetota</taxon>
        <taxon>Acidimicrobiia</taxon>
        <taxon>Acidimicrobiales</taxon>
        <taxon>Acidimicrobiaceae</taxon>
        <taxon>Ferrimicrobium</taxon>
    </lineage>
</organism>
<dbReference type="STRING" id="1121877.FEAC_09000"/>
<accession>A0A0D8FWI2</accession>
<dbReference type="Proteomes" id="UP000032336">
    <property type="component" value="Unassembled WGS sequence"/>
</dbReference>
<keyword evidence="3" id="KW-1185">Reference proteome</keyword>
<dbReference type="EMBL" id="JXUW01000005">
    <property type="protein sequence ID" value="KJE77466.1"/>
    <property type="molecule type" value="Genomic_DNA"/>
</dbReference>
<evidence type="ECO:0000313" key="2">
    <source>
        <dbReference type="EMBL" id="KJE77466.1"/>
    </source>
</evidence>
<comment type="caution">
    <text evidence="2">The sequence shown here is derived from an EMBL/GenBank/DDBJ whole genome shotgun (WGS) entry which is preliminary data.</text>
</comment>
<evidence type="ECO:0000259" key="1">
    <source>
        <dbReference type="Pfam" id="PF14016"/>
    </source>
</evidence>
<sequence>MLPSVRKQEAELLHRGNLGHSGRWRLLALVTSASLLLAACHKSSSTNQATSTTISGIGTPHRTLVIGAAPLRRSFLLFAMDCQGGSSGAKLYLDYSKTGSQNEYVETFTCPSSRTRSPDRFWVKRSSLTDDRVNLYLSNPKVSWRLRISGVAHAPDAPRIAHVPPPPPTHLYIPPTPIGLPKSAPACSADNLVATVQDSVPSPPDGASLFALITLRATSAITCSLKGYPTVVLDGTGGSAVRLTPTTNKGAFFLFTPPLSKSIQYRKSIVIVKRGVQNAEIPISLPLLCGPDITSSPLTPYTGVAITLPDSGGSITVPGNDFVDRAMPVNYHFSSCGQGNVYPFEPSDLFEYATNLGPPGS</sequence>
<reference evidence="2 3" key="1">
    <citation type="submission" date="2015-01" db="EMBL/GenBank/DDBJ databases">
        <title>Draft genome of the acidophilic iron oxidizer Ferrimicrobium acidiphilum strain T23.</title>
        <authorList>
            <person name="Poehlein A."/>
            <person name="Eisen S."/>
            <person name="Schloemann M."/>
            <person name="Johnson B.D."/>
            <person name="Daniel R."/>
            <person name="Muehling M."/>
        </authorList>
    </citation>
    <scope>NUCLEOTIDE SEQUENCE [LARGE SCALE GENOMIC DNA]</scope>
    <source>
        <strain evidence="2 3">T23</strain>
    </source>
</reference>
<protein>
    <recommendedName>
        <fullName evidence="1">DUF4232 domain-containing protein</fullName>
    </recommendedName>
</protein>